<comment type="similarity">
    <text evidence="1 5">Belongs to the DTD family.</text>
</comment>
<dbReference type="PANTHER" id="PTHR10472:SF5">
    <property type="entry name" value="D-AMINOACYL-TRNA DEACYLASE 1"/>
    <property type="match status" value="1"/>
</dbReference>
<comment type="catalytic activity">
    <reaction evidence="3">
        <text>glycyl-tRNA(Ala) + H2O = tRNA(Ala) + glycine + H(+)</text>
        <dbReference type="Rhea" id="RHEA:53744"/>
        <dbReference type="Rhea" id="RHEA-COMP:9657"/>
        <dbReference type="Rhea" id="RHEA-COMP:13640"/>
        <dbReference type="ChEBI" id="CHEBI:15377"/>
        <dbReference type="ChEBI" id="CHEBI:15378"/>
        <dbReference type="ChEBI" id="CHEBI:57305"/>
        <dbReference type="ChEBI" id="CHEBI:78442"/>
        <dbReference type="ChEBI" id="CHEBI:78522"/>
        <dbReference type="EC" id="3.1.1.96"/>
    </reaction>
</comment>
<reference evidence="6 7" key="1">
    <citation type="submission" date="2020-08" db="EMBL/GenBank/DDBJ databases">
        <authorList>
            <person name="Newling K."/>
            <person name="Davey J."/>
            <person name="Forrester S."/>
        </authorList>
    </citation>
    <scope>NUCLEOTIDE SEQUENCE [LARGE SCALE GENOMIC DNA]</scope>
    <source>
        <strain evidence="7">Crithidia deanei Carvalho (ATCC PRA-265)</strain>
    </source>
</reference>
<dbReference type="InterPro" id="IPR003732">
    <property type="entry name" value="Daa-tRNA_deacyls_DTD"/>
</dbReference>
<dbReference type="PANTHER" id="PTHR10472">
    <property type="entry name" value="D-TYROSYL-TRNA TYR DEACYLASE"/>
    <property type="match status" value="1"/>
</dbReference>
<evidence type="ECO:0000256" key="4">
    <source>
        <dbReference type="ARBA" id="ARBA00048018"/>
    </source>
</evidence>
<evidence type="ECO:0000313" key="6">
    <source>
        <dbReference type="EMBL" id="CAD2214532.1"/>
    </source>
</evidence>
<evidence type="ECO:0000256" key="3">
    <source>
        <dbReference type="ARBA" id="ARBA00047676"/>
    </source>
</evidence>
<dbReference type="SUPFAM" id="SSF69500">
    <property type="entry name" value="DTD-like"/>
    <property type="match status" value="1"/>
</dbReference>
<protein>
    <recommendedName>
        <fullName evidence="2 5">D-aminoacyl-tRNA deacylase</fullName>
        <ecNumber evidence="2 5">3.1.1.96</ecNumber>
    </recommendedName>
</protein>
<dbReference type="GO" id="GO:0000049">
    <property type="term" value="F:tRNA binding"/>
    <property type="evidence" value="ECO:0007669"/>
    <property type="project" value="UniProtKB-KW"/>
</dbReference>
<keyword evidence="7" id="KW-1185">Reference proteome</keyword>
<dbReference type="Gene3D" id="3.50.80.10">
    <property type="entry name" value="D-tyrosyl-tRNA(Tyr) deacylase"/>
    <property type="match status" value="1"/>
</dbReference>
<keyword evidence="5" id="KW-0963">Cytoplasm</keyword>
<dbReference type="Pfam" id="PF02580">
    <property type="entry name" value="Tyr_Deacylase"/>
    <property type="match status" value="1"/>
</dbReference>
<dbReference type="EC" id="3.1.1.96" evidence="2 5"/>
<dbReference type="GO" id="GO:0005737">
    <property type="term" value="C:cytoplasm"/>
    <property type="evidence" value="ECO:0007669"/>
    <property type="project" value="UniProtKB-SubCell"/>
</dbReference>
<keyword evidence="5" id="KW-0820">tRNA-binding</keyword>
<dbReference type="NCBIfam" id="TIGR00256">
    <property type="entry name" value="D-aminoacyl-tRNA deacylase"/>
    <property type="match status" value="1"/>
</dbReference>
<dbReference type="VEuPathDB" id="TriTrypDB:ADEAN_000198200"/>
<dbReference type="InterPro" id="IPR023509">
    <property type="entry name" value="DTD-like_sf"/>
</dbReference>
<evidence type="ECO:0000256" key="5">
    <source>
        <dbReference type="RuleBase" id="RU003470"/>
    </source>
</evidence>
<keyword evidence="5" id="KW-0378">Hydrolase</keyword>
<comment type="subcellular location">
    <subcellularLocation>
        <location evidence="5">Cytoplasm</location>
    </subcellularLocation>
</comment>
<name>A0A7G2C951_9TRYP</name>
<dbReference type="EMBL" id="LR877147">
    <property type="protein sequence ID" value="CAD2214532.1"/>
    <property type="molecule type" value="Genomic_DNA"/>
</dbReference>
<dbReference type="FunFam" id="3.50.80.10:FF:000001">
    <property type="entry name" value="D-aminoacyl-tRNA deacylase"/>
    <property type="match status" value="1"/>
</dbReference>
<dbReference type="AlphaFoldDB" id="A0A7G2C951"/>
<keyword evidence="5" id="KW-0694">RNA-binding</keyword>
<sequence length="153" mass="17263">MKAVIQRILRGSVTSEGAVVGSVEKGMSVLVGISREDTKEDMEYIIRKLLGVRIWADEAGKMWSKNVKEIDGGILLISQFTLMHVMKGNKPDFHHAMNPEAALEMFNTLRDTLRKEYAEDKVATGHFQHYMNIEQVMDGPVTLVIDSKDKKNN</sequence>
<dbReference type="GO" id="GO:0051500">
    <property type="term" value="F:D-tyrosyl-tRNA(Tyr) deacylase activity"/>
    <property type="evidence" value="ECO:0007669"/>
    <property type="project" value="TreeGrafter"/>
</dbReference>
<proteinExistence type="inferred from homology"/>
<evidence type="ECO:0000256" key="2">
    <source>
        <dbReference type="ARBA" id="ARBA00013056"/>
    </source>
</evidence>
<gene>
    <name evidence="6" type="ORF">ADEAN_000198200</name>
</gene>
<organism evidence="6 7">
    <name type="scientific">Angomonas deanei</name>
    <dbReference type="NCBI Taxonomy" id="59799"/>
    <lineage>
        <taxon>Eukaryota</taxon>
        <taxon>Discoba</taxon>
        <taxon>Euglenozoa</taxon>
        <taxon>Kinetoplastea</taxon>
        <taxon>Metakinetoplastina</taxon>
        <taxon>Trypanosomatida</taxon>
        <taxon>Trypanosomatidae</taxon>
        <taxon>Strigomonadinae</taxon>
        <taxon>Angomonas</taxon>
    </lineage>
</organism>
<evidence type="ECO:0000313" key="7">
    <source>
        <dbReference type="Proteomes" id="UP000515908"/>
    </source>
</evidence>
<accession>A0A7G2C951</accession>
<dbReference type="Proteomes" id="UP000515908">
    <property type="component" value="Chromosome 03"/>
</dbReference>
<comment type="catalytic activity">
    <reaction evidence="4">
        <text>a D-aminoacyl-tRNA + H2O = a tRNA + a D-alpha-amino acid + H(+)</text>
        <dbReference type="Rhea" id="RHEA:13953"/>
        <dbReference type="Rhea" id="RHEA-COMP:10123"/>
        <dbReference type="Rhea" id="RHEA-COMP:10124"/>
        <dbReference type="ChEBI" id="CHEBI:15377"/>
        <dbReference type="ChEBI" id="CHEBI:15378"/>
        <dbReference type="ChEBI" id="CHEBI:59871"/>
        <dbReference type="ChEBI" id="CHEBI:78442"/>
        <dbReference type="ChEBI" id="CHEBI:79333"/>
        <dbReference type="EC" id="3.1.1.96"/>
    </reaction>
</comment>
<evidence type="ECO:0000256" key="1">
    <source>
        <dbReference type="ARBA" id="ARBA00009673"/>
    </source>
</evidence>